<protein>
    <recommendedName>
        <fullName evidence="3">DUF4408 domain-containing protein</fullName>
    </recommendedName>
</protein>
<feature type="region of interest" description="Disordered" evidence="1">
    <location>
        <begin position="116"/>
        <end position="164"/>
    </location>
</feature>
<accession>A0A8K0MX01</accession>
<dbReference type="Pfam" id="PF14364">
    <property type="entry name" value="DUF4408"/>
    <property type="match status" value="1"/>
</dbReference>
<dbReference type="PANTHER" id="PTHR35762:SF2">
    <property type="entry name" value="TRANSMEMBRANE PROTEIN"/>
    <property type="match status" value="1"/>
</dbReference>
<evidence type="ECO:0000313" key="5">
    <source>
        <dbReference type="Proteomes" id="UP000797356"/>
    </source>
</evidence>
<name>A0A8K0MX01_COCNU</name>
<feature type="transmembrane region" description="Helical" evidence="2">
    <location>
        <begin position="65"/>
        <end position="85"/>
    </location>
</feature>
<dbReference type="InterPro" id="IPR025520">
    <property type="entry name" value="DUF4408"/>
</dbReference>
<comment type="caution">
    <text evidence="4">The sequence shown here is derived from an EMBL/GenBank/DDBJ whole genome shotgun (WGS) entry which is preliminary data.</text>
</comment>
<organism evidence="4 5">
    <name type="scientific">Cocos nucifera</name>
    <name type="common">Coconut palm</name>
    <dbReference type="NCBI Taxonomy" id="13894"/>
    <lineage>
        <taxon>Eukaryota</taxon>
        <taxon>Viridiplantae</taxon>
        <taxon>Streptophyta</taxon>
        <taxon>Embryophyta</taxon>
        <taxon>Tracheophyta</taxon>
        <taxon>Spermatophyta</taxon>
        <taxon>Magnoliopsida</taxon>
        <taxon>Liliopsida</taxon>
        <taxon>Arecaceae</taxon>
        <taxon>Arecoideae</taxon>
        <taxon>Cocoseae</taxon>
        <taxon>Attaleinae</taxon>
        <taxon>Cocos</taxon>
    </lineage>
</organism>
<dbReference type="AlphaFoldDB" id="A0A8K0MX01"/>
<feature type="domain" description="DUF4408" evidence="3">
    <location>
        <begin position="46"/>
        <end position="90"/>
    </location>
</feature>
<dbReference type="OrthoDB" id="781735at2759"/>
<evidence type="ECO:0000256" key="1">
    <source>
        <dbReference type="SAM" id="MobiDB-lite"/>
    </source>
</evidence>
<reference evidence="4" key="1">
    <citation type="journal article" date="2017" name="Gigascience">
        <title>The genome draft of coconut (Cocos nucifera).</title>
        <authorList>
            <person name="Xiao Y."/>
            <person name="Xu P."/>
            <person name="Fan H."/>
            <person name="Baudouin L."/>
            <person name="Xia W."/>
            <person name="Bocs S."/>
            <person name="Xu J."/>
            <person name="Li Q."/>
            <person name="Guo A."/>
            <person name="Zhou L."/>
            <person name="Li J."/>
            <person name="Wu Y."/>
            <person name="Ma Z."/>
            <person name="Armero A."/>
            <person name="Issali A.E."/>
            <person name="Liu N."/>
            <person name="Peng M."/>
            <person name="Yang Y."/>
        </authorList>
    </citation>
    <scope>NUCLEOTIDE SEQUENCE</scope>
    <source>
        <tissue evidence="4">Spear leaf of Hainan Tall coconut</tissue>
    </source>
</reference>
<keyword evidence="2" id="KW-0812">Transmembrane</keyword>
<feature type="transmembrane region" description="Helical" evidence="2">
    <location>
        <begin position="21"/>
        <end position="45"/>
    </location>
</feature>
<keyword evidence="2" id="KW-0472">Membrane</keyword>
<keyword evidence="5" id="KW-1185">Reference proteome</keyword>
<feature type="compositionally biased region" description="Acidic residues" evidence="1">
    <location>
        <begin position="147"/>
        <end position="163"/>
    </location>
</feature>
<reference evidence="4" key="2">
    <citation type="submission" date="2019-07" db="EMBL/GenBank/DDBJ databases">
        <authorList>
            <person name="Yang Y."/>
            <person name="Bocs S."/>
            <person name="Baudouin L."/>
        </authorList>
    </citation>
    <scope>NUCLEOTIDE SEQUENCE</scope>
    <source>
        <tissue evidence="4">Spear leaf of Hainan Tall coconut</tissue>
    </source>
</reference>
<dbReference type="Proteomes" id="UP000797356">
    <property type="component" value="Chromosome 2"/>
</dbReference>
<sequence length="193" mass="22295">MDTTKIEKLQAMNRYRRRRQFLPSLIQYLVAIMLLGLFLSSPLWLPTIFSFLKLLFFVFLPNLHAVVFGPKCLFIVCNLIVIFLISESKFSKSSSTPPDIYEEYMNRNTNLRRLSTGKSNKGSACKKAFSEEGEEGEEEKGTGGGWEEVEGGYEELDGEEEKGLDELNRRVEDFIARVNKQRRLEARMLLCYE</sequence>
<gene>
    <name evidence="4" type="ORF">COCNU_02G009200</name>
</gene>
<evidence type="ECO:0000313" key="4">
    <source>
        <dbReference type="EMBL" id="KAG1330952.1"/>
    </source>
</evidence>
<proteinExistence type="predicted"/>
<dbReference type="EMBL" id="CM017873">
    <property type="protein sequence ID" value="KAG1330952.1"/>
    <property type="molecule type" value="Genomic_DNA"/>
</dbReference>
<evidence type="ECO:0000256" key="2">
    <source>
        <dbReference type="SAM" id="Phobius"/>
    </source>
</evidence>
<keyword evidence="2" id="KW-1133">Transmembrane helix</keyword>
<dbReference type="PANTHER" id="PTHR35762">
    <property type="entry name" value="TRANSMEMBRANE PROTEIN"/>
    <property type="match status" value="1"/>
</dbReference>
<evidence type="ECO:0000259" key="3">
    <source>
        <dbReference type="Pfam" id="PF14364"/>
    </source>
</evidence>